<proteinExistence type="predicted"/>
<name>Q7UTK3_RHOBA</name>
<organism evidence="1 2">
    <name type="scientific">Rhodopirellula baltica (strain DSM 10527 / NCIMB 13988 / SH1)</name>
    <dbReference type="NCBI Taxonomy" id="243090"/>
    <lineage>
        <taxon>Bacteria</taxon>
        <taxon>Pseudomonadati</taxon>
        <taxon>Planctomycetota</taxon>
        <taxon>Planctomycetia</taxon>
        <taxon>Pirellulales</taxon>
        <taxon>Pirellulaceae</taxon>
        <taxon>Rhodopirellula</taxon>
    </lineage>
</organism>
<dbReference type="EMBL" id="BX294139">
    <property type="protein sequence ID" value="CAD73433.1"/>
    <property type="molecule type" value="Genomic_DNA"/>
</dbReference>
<reference evidence="1 2" key="1">
    <citation type="journal article" date="2003" name="Proc. Natl. Acad. Sci. U.S.A.">
        <title>Complete genome sequence of the marine planctomycete Pirellula sp. strain 1.</title>
        <authorList>
            <person name="Gloeckner F.O."/>
            <person name="Kube M."/>
            <person name="Bauer M."/>
            <person name="Teeling H."/>
            <person name="Lombardot T."/>
            <person name="Ludwig W."/>
            <person name="Gade D."/>
            <person name="Beck A."/>
            <person name="Borzym K."/>
            <person name="Heitmann K."/>
            <person name="Rabus R."/>
            <person name="Schlesner H."/>
            <person name="Amann R."/>
            <person name="Reinhardt R."/>
        </authorList>
    </citation>
    <scope>NUCLEOTIDE SEQUENCE [LARGE SCALE GENOMIC DNA]</scope>
    <source>
        <strain evidence="2">DSM 10527 / NCIMB 13988 / SH1</strain>
    </source>
</reference>
<dbReference type="KEGG" id="rba:RB3832"/>
<dbReference type="EnsemblBacteria" id="CAD73433">
    <property type="protein sequence ID" value="CAD73433"/>
    <property type="gene ID" value="RB3832"/>
</dbReference>
<sequence>MTMDYGVLECGDGPNRLRQRWHKLPACGCAEQGLEAYATFPSLSPDCSGWDRGAGLLD</sequence>
<dbReference type="InParanoid" id="Q7UTK3"/>
<dbReference type="HOGENOM" id="CLU_2976286_0_0_0"/>
<accession>Q7UTK3</accession>
<dbReference type="Proteomes" id="UP000001025">
    <property type="component" value="Chromosome"/>
</dbReference>
<dbReference type="STRING" id="243090.RB3832"/>
<protein>
    <submittedName>
        <fullName evidence="1">Uncharacterized protein</fullName>
    </submittedName>
</protein>
<evidence type="ECO:0000313" key="1">
    <source>
        <dbReference type="EMBL" id="CAD73433.1"/>
    </source>
</evidence>
<dbReference type="AlphaFoldDB" id="Q7UTK3"/>
<keyword evidence="2" id="KW-1185">Reference proteome</keyword>
<evidence type="ECO:0000313" key="2">
    <source>
        <dbReference type="Proteomes" id="UP000001025"/>
    </source>
</evidence>
<gene>
    <name evidence="1" type="ordered locus">RB3832</name>
</gene>